<comment type="caution">
    <text evidence="1">The sequence shown here is derived from an EMBL/GenBank/DDBJ whole genome shotgun (WGS) entry which is preliminary data.</text>
</comment>
<dbReference type="Proteomes" id="UP000321635">
    <property type="component" value="Unassembled WGS sequence"/>
</dbReference>
<keyword evidence="2" id="KW-1185">Reference proteome</keyword>
<evidence type="ECO:0000313" key="1">
    <source>
        <dbReference type="EMBL" id="GEN59111.1"/>
    </source>
</evidence>
<proteinExistence type="predicted"/>
<organism evidence="1 2">
    <name type="scientific">Acetobacter nitrogenifigens DSM 23921 = NBRC 105050</name>
    <dbReference type="NCBI Taxonomy" id="1120919"/>
    <lineage>
        <taxon>Bacteria</taxon>
        <taxon>Pseudomonadati</taxon>
        <taxon>Pseudomonadota</taxon>
        <taxon>Alphaproteobacteria</taxon>
        <taxon>Acetobacterales</taxon>
        <taxon>Acetobacteraceae</taxon>
        <taxon>Acetobacter</taxon>
    </lineage>
</organism>
<evidence type="ECO:0000313" key="2">
    <source>
        <dbReference type="Proteomes" id="UP000321635"/>
    </source>
</evidence>
<protein>
    <submittedName>
        <fullName evidence="1">Uncharacterized protein</fullName>
    </submittedName>
</protein>
<reference evidence="1 2" key="1">
    <citation type="submission" date="2019-07" db="EMBL/GenBank/DDBJ databases">
        <title>Whole genome shotgun sequence of Acetobacter nitrogenifigens NBRC 105050.</title>
        <authorList>
            <person name="Hosoyama A."/>
            <person name="Uohara A."/>
            <person name="Ohji S."/>
            <person name="Ichikawa N."/>
        </authorList>
    </citation>
    <scope>NUCLEOTIDE SEQUENCE [LARGE SCALE GENOMIC DNA]</scope>
    <source>
        <strain evidence="1 2">NBRC 105050</strain>
    </source>
</reference>
<sequence>MERKLNMAEAGFPPTAAALFSSLPAGSKLTTGYRAETGCDRAGPFDHIETFQDRCSAPRRKLYAGQPVR</sequence>
<dbReference type="AlphaFoldDB" id="A0A511X858"/>
<dbReference type="EMBL" id="BJYF01000005">
    <property type="protein sequence ID" value="GEN59111.1"/>
    <property type="molecule type" value="Genomic_DNA"/>
</dbReference>
<accession>A0A511X858</accession>
<gene>
    <name evidence="1" type="ORF">ANI02nite_09950</name>
</gene>
<name>A0A511X858_9PROT</name>